<evidence type="ECO:0000259" key="2">
    <source>
        <dbReference type="Pfam" id="PF20151"/>
    </source>
</evidence>
<reference evidence="3 4" key="1">
    <citation type="submission" date="2019-01" db="EMBL/GenBank/DDBJ databases">
        <title>Genome sequencing of the rare red list fungi Fomitopsis rosea.</title>
        <authorList>
            <person name="Buettner E."/>
            <person name="Kellner H."/>
        </authorList>
    </citation>
    <scope>NUCLEOTIDE SEQUENCE [LARGE SCALE GENOMIC DNA]</scope>
    <source>
        <strain evidence="3 4">DSM 105464</strain>
    </source>
</reference>
<feature type="transmembrane region" description="Helical" evidence="1">
    <location>
        <begin position="142"/>
        <end position="166"/>
    </location>
</feature>
<dbReference type="Pfam" id="PF20151">
    <property type="entry name" value="DUF6533"/>
    <property type="match status" value="1"/>
</dbReference>
<evidence type="ECO:0000313" key="3">
    <source>
        <dbReference type="EMBL" id="TFY63696.1"/>
    </source>
</evidence>
<feature type="domain" description="DUF6533" evidence="2">
    <location>
        <begin position="28"/>
        <end position="65"/>
    </location>
</feature>
<dbReference type="EMBL" id="SEKV01000122">
    <property type="protein sequence ID" value="TFY63696.1"/>
    <property type="molecule type" value="Genomic_DNA"/>
</dbReference>
<proteinExistence type="predicted"/>
<protein>
    <recommendedName>
        <fullName evidence="2">DUF6533 domain-containing protein</fullName>
    </recommendedName>
</protein>
<evidence type="ECO:0000313" key="4">
    <source>
        <dbReference type="Proteomes" id="UP000298390"/>
    </source>
</evidence>
<feature type="transmembrane region" description="Helical" evidence="1">
    <location>
        <begin position="187"/>
        <end position="205"/>
    </location>
</feature>
<dbReference type="AlphaFoldDB" id="A0A4Y9YM94"/>
<keyword evidence="1" id="KW-0472">Membrane</keyword>
<keyword evidence="1" id="KW-0812">Transmembrane</keyword>
<dbReference type="Proteomes" id="UP000298390">
    <property type="component" value="Unassembled WGS sequence"/>
</dbReference>
<organism evidence="3 4">
    <name type="scientific">Rhodofomes roseus</name>
    <dbReference type="NCBI Taxonomy" id="34475"/>
    <lineage>
        <taxon>Eukaryota</taxon>
        <taxon>Fungi</taxon>
        <taxon>Dikarya</taxon>
        <taxon>Basidiomycota</taxon>
        <taxon>Agaricomycotina</taxon>
        <taxon>Agaricomycetes</taxon>
        <taxon>Polyporales</taxon>
        <taxon>Rhodofomes</taxon>
    </lineage>
</organism>
<feature type="transmembrane region" description="Helical" evidence="1">
    <location>
        <begin position="99"/>
        <end position="122"/>
    </location>
</feature>
<feature type="transmembrane region" description="Helical" evidence="1">
    <location>
        <begin position="23"/>
        <end position="42"/>
    </location>
</feature>
<keyword evidence="1" id="KW-1133">Transmembrane helix</keyword>
<feature type="transmembrane region" description="Helical" evidence="1">
    <location>
        <begin position="211"/>
        <end position="234"/>
    </location>
</feature>
<sequence>MSQASQLTILIPAAWIPYYEGGFYARLLALAGFIWIVYDYLLTLEDEIEYFWAGPWSISRALFFWATFVTDYIGITVVQAIIVVRVWYIYSGRLLARVFVLGVFLASIVISAREFAAILPSVHFEVDVSLPFRGCPAPPITGVWTIFLPYLVTQTILFVATMWPVVNLRRQGRYSQVMGRLVRDGCVFYFAFFVGAAFTTIGSIQKGDVSLLYTAVFSNFLLAVSSVSVSRLILSIRSLASQLSIDPDTLLSTAELSRITWKRGAYDGEIVVEINTIEEDSYDMDELEHSGRSSTPGFYTTQVQQTIVQGHSACLPSITQDGVHMMIRRLVHPSRLERVTASLMLDDVGHDA</sequence>
<evidence type="ECO:0000256" key="1">
    <source>
        <dbReference type="SAM" id="Phobius"/>
    </source>
</evidence>
<name>A0A4Y9YM94_9APHY</name>
<gene>
    <name evidence="3" type="ORF">EVJ58_g3105</name>
</gene>
<accession>A0A4Y9YM94</accession>
<feature type="transmembrane region" description="Helical" evidence="1">
    <location>
        <begin position="62"/>
        <end position="87"/>
    </location>
</feature>
<dbReference type="InterPro" id="IPR045340">
    <property type="entry name" value="DUF6533"/>
</dbReference>
<comment type="caution">
    <text evidence="3">The sequence shown here is derived from an EMBL/GenBank/DDBJ whole genome shotgun (WGS) entry which is preliminary data.</text>
</comment>